<keyword evidence="1" id="KW-0732">Signal</keyword>
<evidence type="ECO:0000256" key="1">
    <source>
        <dbReference type="SAM" id="SignalP"/>
    </source>
</evidence>
<dbReference type="Proteomes" id="UP001296873">
    <property type="component" value="Unassembled WGS sequence"/>
</dbReference>
<sequence length="475" mass="53779">MKPLRYLTALGALCLGLLAVCAPARADEADNLACRYLDNDIHLDLLKNGVPDVKTVHTIMVGDETDSFFRRDELDAGMDAFWPPIWKMTDADLDALLDRFRACQEIIAEWGSPFPVIRKRQIDDFDRAMGLIKTFHERTMVARANARALNDWVTQLSEQELDIEAAEVAMNKARTLLAGEAQVANSYAFKQAKQLAEIANVAAQNTREKIDTLRSTRPDGLETMIEVREIIDAWETDVGRFDPNDPLAGPDIGYRGYQILARRDQVEENLEMWDVRMDIVAPYKGMEGARGIYELRKAIHYGDLASRIRRAGSQIRTYLPEAVVRSLVGMEEDYGEARCIDAFGEDGYKIMRRATLALGDDTRSMAKSFCRLLARGYTLESASTNPFEATLVRSHPDAHPFFGAEPPERVRLKLHQVEKTDDRRIYYLHPDSSRAPAGSDRAIQDWTNVYHDIMNTMISPHGPDVPPTYWPNNIR</sequence>
<organism evidence="2 3">
    <name type="scientific">Rhodovibrio sodomensis</name>
    <dbReference type="NCBI Taxonomy" id="1088"/>
    <lineage>
        <taxon>Bacteria</taxon>
        <taxon>Pseudomonadati</taxon>
        <taxon>Pseudomonadota</taxon>
        <taxon>Alphaproteobacteria</taxon>
        <taxon>Rhodospirillales</taxon>
        <taxon>Rhodovibrionaceae</taxon>
        <taxon>Rhodovibrio</taxon>
    </lineage>
</organism>
<comment type="caution">
    <text evidence="2">The sequence shown here is derived from an EMBL/GenBank/DDBJ whole genome shotgun (WGS) entry which is preliminary data.</text>
</comment>
<name>A0ABS1D8U1_9PROT</name>
<keyword evidence="3" id="KW-1185">Reference proteome</keyword>
<feature type="chain" id="PRO_5045126549" evidence="1">
    <location>
        <begin position="27"/>
        <end position="475"/>
    </location>
</feature>
<evidence type="ECO:0000313" key="2">
    <source>
        <dbReference type="EMBL" id="MBK1666542.1"/>
    </source>
</evidence>
<feature type="signal peptide" evidence="1">
    <location>
        <begin position="1"/>
        <end position="26"/>
    </location>
</feature>
<dbReference type="RefSeq" id="WP_200338592.1">
    <property type="nucleotide sequence ID" value="NZ_NRRL01000001.1"/>
</dbReference>
<dbReference type="EMBL" id="NRRL01000001">
    <property type="protein sequence ID" value="MBK1666542.1"/>
    <property type="molecule type" value="Genomic_DNA"/>
</dbReference>
<protein>
    <submittedName>
        <fullName evidence="2">Uncharacterized protein</fullName>
    </submittedName>
</protein>
<reference evidence="2 3" key="1">
    <citation type="journal article" date="2020" name="Microorganisms">
        <title>Osmotic Adaptation and Compatible Solute Biosynthesis of Phototrophic Bacteria as Revealed from Genome Analyses.</title>
        <authorList>
            <person name="Imhoff J.F."/>
            <person name="Rahn T."/>
            <person name="Kunzel S."/>
            <person name="Keller A."/>
            <person name="Neulinger S.C."/>
        </authorList>
    </citation>
    <scope>NUCLEOTIDE SEQUENCE [LARGE SCALE GENOMIC DNA]</scope>
    <source>
        <strain evidence="2 3">DSM 9895</strain>
    </source>
</reference>
<accession>A0ABS1D8U1</accession>
<proteinExistence type="predicted"/>
<gene>
    <name evidence="2" type="ORF">CKO28_00610</name>
</gene>
<evidence type="ECO:0000313" key="3">
    <source>
        <dbReference type="Proteomes" id="UP001296873"/>
    </source>
</evidence>